<dbReference type="AlphaFoldDB" id="A0A183U0B7"/>
<name>A0A183U0B7_TOXCA</name>
<dbReference type="EMBL" id="UYWY01001690">
    <property type="protein sequence ID" value="VDM27113.1"/>
    <property type="molecule type" value="Genomic_DNA"/>
</dbReference>
<sequence>MLQKGEETDALYETLGTLLVQMGEYDGAEAAFVKAQFVTVNCLLNRAKIAIAKKEIAEAIGFCDQIERVSENADEKAIATLVRCKCLLMRSEAHSALRILRSATSRFAIDEPSPHIVGLLFGILSECHLAIGQHHNARKWARKQLKIAIGISSRTLEAEALRNMSNICEAIEDHKNALTLWIKYDQLVQEDTLQVRLDSLKCLANLNESCAKISEAEQVLQKRLTLAKKVASPSLIIDSHSDLIRFYRRQKNEV</sequence>
<dbReference type="InterPro" id="IPR011990">
    <property type="entry name" value="TPR-like_helical_dom_sf"/>
</dbReference>
<keyword evidence="2" id="KW-1185">Reference proteome</keyword>
<dbReference type="Proteomes" id="UP000050794">
    <property type="component" value="Unassembled WGS sequence"/>
</dbReference>
<organism evidence="2 3">
    <name type="scientific">Toxocara canis</name>
    <name type="common">Canine roundworm</name>
    <dbReference type="NCBI Taxonomy" id="6265"/>
    <lineage>
        <taxon>Eukaryota</taxon>
        <taxon>Metazoa</taxon>
        <taxon>Ecdysozoa</taxon>
        <taxon>Nematoda</taxon>
        <taxon>Chromadorea</taxon>
        <taxon>Rhabditida</taxon>
        <taxon>Spirurina</taxon>
        <taxon>Ascaridomorpha</taxon>
        <taxon>Ascaridoidea</taxon>
        <taxon>Toxocaridae</taxon>
        <taxon>Toxocara</taxon>
    </lineage>
</organism>
<reference evidence="3" key="1">
    <citation type="submission" date="2016-06" db="UniProtKB">
        <authorList>
            <consortium name="WormBaseParasite"/>
        </authorList>
    </citation>
    <scope>IDENTIFICATION</scope>
</reference>
<reference evidence="1 2" key="2">
    <citation type="submission" date="2018-11" db="EMBL/GenBank/DDBJ databases">
        <authorList>
            <consortium name="Pathogen Informatics"/>
        </authorList>
    </citation>
    <scope>NUCLEOTIDE SEQUENCE [LARGE SCALE GENOMIC DNA]</scope>
</reference>
<evidence type="ECO:0000313" key="2">
    <source>
        <dbReference type="Proteomes" id="UP000050794"/>
    </source>
</evidence>
<accession>A0A183U0B7</accession>
<gene>
    <name evidence="1" type="ORF">TCNE_LOCUS1937</name>
</gene>
<dbReference type="Gene3D" id="1.25.40.10">
    <property type="entry name" value="Tetratricopeptide repeat domain"/>
    <property type="match status" value="2"/>
</dbReference>
<dbReference type="SUPFAM" id="SSF48452">
    <property type="entry name" value="TPR-like"/>
    <property type="match status" value="1"/>
</dbReference>
<evidence type="ECO:0000313" key="1">
    <source>
        <dbReference type="EMBL" id="VDM27113.1"/>
    </source>
</evidence>
<dbReference type="WBParaSite" id="TCNE_0000193701-mRNA-1">
    <property type="protein sequence ID" value="TCNE_0000193701-mRNA-1"/>
    <property type="gene ID" value="TCNE_0000193701"/>
</dbReference>
<proteinExistence type="predicted"/>
<protein>
    <submittedName>
        <fullName evidence="3">TPR_REGION domain-containing protein</fullName>
    </submittedName>
</protein>
<evidence type="ECO:0000313" key="3">
    <source>
        <dbReference type="WBParaSite" id="TCNE_0000193701-mRNA-1"/>
    </source>
</evidence>